<reference evidence="6 7" key="1">
    <citation type="submission" date="2021-03" db="EMBL/GenBank/DDBJ databases">
        <title>Assistant Professor.</title>
        <authorList>
            <person name="Huq M.A."/>
        </authorList>
    </citation>
    <scope>NUCLEOTIDE SEQUENCE [LARGE SCALE GENOMIC DNA]</scope>
    <source>
        <strain evidence="6 7">MAH-29</strain>
    </source>
</reference>
<dbReference type="PANTHER" id="PTHR12684:SF2">
    <property type="entry name" value="TRNA 2'-PHOSPHOTRANSFERASE 1"/>
    <property type="match status" value="1"/>
</dbReference>
<accession>A0ABS3YPZ7</accession>
<dbReference type="Gene3D" id="3.20.170.30">
    <property type="match status" value="1"/>
</dbReference>
<evidence type="ECO:0000313" key="7">
    <source>
        <dbReference type="Proteomes" id="UP000677244"/>
    </source>
</evidence>
<dbReference type="RefSeq" id="WP_209137383.1">
    <property type="nucleotide sequence ID" value="NZ_JAGHKO010000001.1"/>
</dbReference>
<dbReference type="EC" id="2.7.1.-" evidence="5"/>
<dbReference type="PANTHER" id="PTHR12684">
    <property type="entry name" value="PUTATIVE PHOSPHOTRANSFERASE"/>
    <property type="match status" value="1"/>
</dbReference>
<evidence type="ECO:0000256" key="2">
    <source>
        <dbReference type="ARBA" id="ARBA00022679"/>
    </source>
</evidence>
<sequence>MEKQVKHISKFLSLVLRHEPAQIGLALDEEGWADVAELMEKMNKKGPRIDFATLEIVVETNDKKRFAFNEDKTRIRASQGHTIEVDLNLPPQVPPTVLYHGTADKNLPIIKEKGLVRMERQHLHLSAEVSTAKNVGGRHGKPVVLVIQALAMHEKGYVFYLSANGVWLTDHVPAAFIGFGE</sequence>
<dbReference type="InterPro" id="IPR022928">
    <property type="entry name" value="RNA_2'-PTrans_KptA"/>
</dbReference>
<dbReference type="Proteomes" id="UP000677244">
    <property type="component" value="Unassembled WGS sequence"/>
</dbReference>
<dbReference type="GO" id="GO:0016740">
    <property type="term" value="F:transferase activity"/>
    <property type="evidence" value="ECO:0007669"/>
    <property type="project" value="UniProtKB-KW"/>
</dbReference>
<proteinExistence type="inferred from homology"/>
<evidence type="ECO:0000313" key="6">
    <source>
        <dbReference type="EMBL" id="MBO9199316.1"/>
    </source>
</evidence>
<evidence type="ECO:0000256" key="4">
    <source>
        <dbReference type="ARBA" id="ARBA00025212"/>
    </source>
</evidence>
<comment type="function">
    <text evidence="4 5">Removes the 2'-phosphate from RNA via an intermediate in which the phosphate is ADP-ribosylated by NAD followed by a presumed transesterification to release the RNA and generate ADP-ribose 1''-2''-cyclic phosphate (APPR&gt;P). May function as an ADP-ribosylase.</text>
</comment>
<dbReference type="Pfam" id="PF01885">
    <property type="entry name" value="PTS_2-RNA"/>
    <property type="match status" value="1"/>
</dbReference>
<evidence type="ECO:0000256" key="5">
    <source>
        <dbReference type="HAMAP-Rule" id="MF_00299"/>
    </source>
</evidence>
<dbReference type="HAMAP" id="MF_00299">
    <property type="entry name" value="KptA"/>
    <property type="match status" value="1"/>
</dbReference>
<dbReference type="NCBIfam" id="NF002014">
    <property type="entry name" value="PRK00819.1-4"/>
    <property type="match status" value="1"/>
</dbReference>
<dbReference type="InterPro" id="IPR042081">
    <property type="entry name" value="RNA_2'-PTrans_C"/>
</dbReference>
<gene>
    <name evidence="5" type="primary">kptA</name>
    <name evidence="6" type="ORF">J7I42_03500</name>
</gene>
<dbReference type="SUPFAM" id="SSF56399">
    <property type="entry name" value="ADP-ribosylation"/>
    <property type="match status" value="1"/>
</dbReference>
<protein>
    <recommendedName>
        <fullName evidence="5">Probable RNA 2'-phosphotransferase</fullName>
        <ecNumber evidence="5">2.7.1.-</ecNumber>
    </recommendedName>
</protein>
<name>A0ABS3YPZ7_9BACT</name>
<keyword evidence="2 5" id="KW-0808">Transferase</keyword>
<dbReference type="InterPro" id="IPR042080">
    <property type="entry name" value="RNA_2'-PTrans_N"/>
</dbReference>
<keyword evidence="3 5" id="KW-0520">NAD</keyword>
<comment type="caution">
    <text evidence="6">The sequence shown here is derived from an EMBL/GenBank/DDBJ whole genome shotgun (WGS) entry which is preliminary data.</text>
</comment>
<dbReference type="Gene3D" id="1.10.10.970">
    <property type="entry name" value="RNA 2'-phosphotransferase, Tpt1/KptA family, N-terminal domain"/>
    <property type="match status" value="1"/>
</dbReference>
<keyword evidence="7" id="KW-1185">Reference proteome</keyword>
<organism evidence="6 7">
    <name type="scientific">Niastella soli</name>
    <dbReference type="NCBI Taxonomy" id="2821487"/>
    <lineage>
        <taxon>Bacteria</taxon>
        <taxon>Pseudomonadati</taxon>
        <taxon>Bacteroidota</taxon>
        <taxon>Chitinophagia</taxon>
        <taxon>Chitinophagales</taxon>
        <taxon>Chitinophagaceae</taxon>
        <taxon>Niastella</taxon>
    </lineage>
</organism>
<evidence type="ECO:0000256" key="1">
    <source>
        <dbReference type="ARBA" id="ARBA00009836"/>
    </source>
</evidence>
<evidence type="ECO:0000256" key="3">
    <source>
        <dbReference type="ARBA" id="ARBA00023027"/>
    </source>
</evidence>
<dbReference type="InterPro" id="IPR002745">
    <property type="entry name" value="Ptrans_KptA/Tpt1"/>
</dbReference>
<dbReference type="EMBL" id="JAGHKO010000001">
    <property type="protein sequence ID" value="MBO9199316.1"/>
    <property type="molecule type" value="Genomic_DNA"/>
</dbReference>
<comment type="similarity">
    <text evidence="1 5">Belongs to the KptA/TPT1 family.</text>
</comment>